<feature type="region of interest" description="Disordered" evidence="1">
    <location>
        <begin position="135"/>
        <end position="161"/>
    </location>
</feature>
<keyword evidence="3" id="KW-1185">Reference proteome</keyword>
<sequence length="201" mass="21906">MIRMFCRRLMIPTAGGERVAPDVTRSAARGIVTRFQSTGKVNNRQKSRSLFTRRNQTTHRLPRALLSEPGPVPRTTAADVTGSSSVHHRCRRHRAQFRAPPLPTSPGPVPCTTAADVTGSSSVHHRCRRHRVQFRAPPLPTSPGPVPRTTAADVTGPSSVHHRCRGHRVQFRAPPLLTSPGPVPRTTTADVTGSSSAHHRC</sequence>
<dbReference type="Proteomes" id="UP000838412">
    <property type="component" value="Chromosome 5"/>
</dbReference>
<evidence type="ECO:0000313" key="2">
    <source>
        <dbReference type="EMBL" id="CAH1264402.1"/>
    </source>
</evidence>
<evidence type="ECO:0000256" key="1">
    <source>
        <dbReference type="SAM" id="MobiDB-lite"/>
    </source>
</evidence>
<feature type="region of interest" description="Disordered" evidence="1">
    <location>
        <begin position="173"/>
        <end position="201"/>
    </location>
</feature>
<reference evidence="2" key="1">
    <citation type="submission" date="2022-01" db="EMBL/GenBank/DDBJ databases">
        <authorList>
            <person name="Braso-Vives M."/>
        </authorList>
    </citation>
    <scope>NUCLEOTIDE SEQUENCE</scope>
</reference>
<feature type="compositionally biased region" description="Pro residues" evidence="1">
    <location>
        <begin position="137"/>
        <end position="146"/>
    </location>
</feature>
<gene>
    <name evidence="2" type="primary">Hypp2967</name>
    <name evidence="2" type="ORF">BLAG_LOCUS18782</name>
</gene>
<dbReference type="AlphaFoldDB" id="A0A8K0ES78"/>
<feature type="compositionally biased region" description="Polar residues" evidence="1">
    <location>
        <begin position="185"/>
        <end position="201"/>
    </location>
</feature>
<proteinExistence type="predicted"/>
<accession>A0A8K0ES78</accession>
<organism evidence="2 3">
    <name type="scientific">Branchiostoma lanceolatum</name>
    <name type="common">Common lancelet</name>
    <name type="synonym">Amphioxus lanceolatum</name>
    <dbReference type="NCBI Taxonomy" id="7740"/>
    <lineage>
        <taxon>Eukaryota</taxon>
        <taxon>Metazoa</taxon>
        <taxon>Chordata</taxon>
        <taxon>Cephalochordata</taxon>
        <taxon>Leptocardii</taxon>
        <taxon>Amphioxiformes</taxon>
        <taxon>Branchiostomatidae</taxon>
        <taxon>Branchiostoma</taxon>
    </lineage>
</organism>
<dbReference type="EMBL" id="OV696690">
    <property type="protein sequence ID" value="CAH1264402.1"/>
    <property type="molecule type" value="Genomic_DNA"/>
</dbReference>
<feature type="region of interest" description="Disordered" evidence="1">
    <location>
        <begin position="65"/>
        <end position="87"/>
    </location>
</feature>
<protein>
    <submittedName>
        <fullName evidence="2">Hypp2967 protein</fullName>
    </submittedName>
</protein>
<name>A0A8K0ES78_BRALA</name>
<evidence type="ECO:0000313" key="3">
    <source>
        <dbReference type="Proteomes" id="UP000838412"/>
    </source>
</evidence>